<dbReference type="EMBL" id="ADLS01000018">
    <property type="protein sequence ID" value="EGX70465.1"/>
    <property type="molecule type" value="Genomic_DNA"/>
</dbReference>
<keyword evidence="1" id="KW-0812">Transmembrane</keyword>
<dbReference type="AlphaFoldDB" id="G1WJE1"/>
<evidence type="ECO:0000313" key="3">
    <source>
        <dbReference type="Proteomes" id="UP000004830"/>
    </source>
</evidence>
<protein>
    <submittedName>
        <fullName evidence="2">Uncharacterized protein</fullName>
    </submittedName>
</protein>
<dbReference type="Proteomes" id="UP000004830">
    <property type="component" value="Unassembled WGS sequence"/>
</dbReference>
<keyword evidence="1" id="KW-1133">Transmembrane helix</keyword>
<proteinExistence type="predicted"/>
<accession>G1WJE1</accession>
<evidence type="ECO:0000256" key="1">
    <source>
        <dbReference type="SAM" id="Phobius"/>
    </source>
</evidence>
<dbReference type="STRING" id="742742.HMPREF9452_01454"/>
<comment type="caution">
    <text evidence="2">The sequence shown here is derived from an EMBL/GenBank/DDBJ whole genome shotgun (WGS) entry which is preliminary data.</text>
</comment>
<name>G1WJE1_9ACTN</name>
<sequence length="36" mass="4012">MVAFAHIAMISLVILLPIALVALLVAYWMKSRRSRG</sequence>
<organism evidence="2 3">
    <name type="scientific">Collinsella tanakaei YIT 12063</name>
    <dbReference type="NCBI Taxonomy" id="742742"/>
    <lineage>
        <taxon>Bacteria</taxon>
        <taxon>Bacillati</taxon>
        <taxon>Actinomycetota</taxon>
        <taxon>Coriobacteriia</taxon>
        <taxon>Coriobacteriales</taxon>
        <taxon>Coriobacteriaceae</taxon>
        <taxon>Collinsella</taxon>
    </lineage>
</organism>
<keyword evidence="1" id="KW-0472">Membrane</keyword>
<gene>
    <name evidence="2" type="ORF">HMPREF9452_01454</name>
</gene>
<dbReference type="HOGENOM" id="CLU_3355574_0_0_11"/>
<feature type="transmembrane region" description="Helical" evidence="1">
    <location>
        <begin position="6"/>
        <end position="29"/>
    </location>
</feature>
<keyword evidence="3" id="KW-1185">Reference proteome</keyword>
<reference evidence="2 3" key="1">
    <citation type="submission" date="2011-06" db="EMBL/GenBank/DDBJ databases">
        <title>The Genome Sequence of Collinsella tanakaei YIT 12063.</title>
        <authorList>
            <consortium name="The Broad Institute Genome Sequencing Platform"/>
            <person name="Earl A."/>
            <person name="Ward D."/>
            <person name="Feldgarden M."/>
            <person name="Gevers D."/>
            <person name="Morotomi M."/>
            <person name="Young S.K."/>
            <person name="Zeng Q."/>
            <person name="Gargeya S."/>
            <person name="Fitzgerald M."/>
            <person name="Haas B."/>
            <person name="Abouelleil A."/>
            <person name="Alvarado L."/>
            <person name="Arachchi H.M."/>
            <person name="Berlin A."/>
            <person name="Brown A."/>
            <person name="Chapman S.B."/>
            <person name="Chen Z."/>
            <person name="Dunbar C."/>
            <person name="Freedman E."/>
            <person name="Gearin G."/>
            <person name="Gellesch M."/>
            <person name="Goldberg J."/>
            <person name="Griggs A."/>
            <person name="Gujja S."/>
            <person name="Heiman D."/>
            <person name="Howarth C."/>
            <person name="Larson L."/>
            <person name="Lui A."/>
            <person name="MacDonald P.J.P."/>
            <person name="Mehta T."/>
            <person name="Montmayeur A."/>
            <person name="Murphy C."/>
            <person name="Neiman D."/>
            <person name="Pearson M."/>
            <person name="Priest M."/>
            <person name="Roberts A."/>
            <person name="Saif S."/>
            <person name="Shea T."/>
            <person name="Shenoy N."/>
            <person name="Sisk P."/>
            <person name="Stolte C."/>
            <person name="Sykes S."/>
            <person name="Wortman J."/>
            <person name="Nusbaum C."/>
            <person name="Birren B."/>
        </authorList>
    </citation>
    <scope>NUCLEOTIDE SEQUENCE [LARGE SCALE GENOMIC DNA]</scope>
    <source>
        <strain evidence="2 3">YIT 12063</strain>
    </source>
</reference>
<evidence type="ECO:0000313" key="2">
    <source>
        <dbReference type="EMBL" id="EGX70465.1"/>
    </source>
</evidence>